<name>D3VQM0_MYCAA</name>
<keyword evidence="1" id="KW-1133">Transmembrane helix</keyword>
<dbReference type="Proteomes" id="UP000006902">
    <property type="component" value="Chromosome"/>
</dbReference>
<keyword evidence="1" id="KW-0472">Membrane</keyword>
<organism evidence="2 3">
    <name type="scientific">Mycoplasmopsis agalactiae</name>
    <name type="common">Mycoplasma agalactiae</name>
    <dbReference type="NCBI Taxonomy" id="2110"/>
    <lineage>
        <taxon>Bacteria</taxon>
        <taxon>Bacillati</taxon>
        <taxon>Mycoplasmatota</taxon>
        <taxon>Mycoplasmoidales</taxon>
        <taxon>Metamycoplasmataceae</taxon>
        <taxon>Mycoplasmopsis</taxon>
    </lineage>
</organism>
<dbReference type="AlphaFoldDB" id="D3VQM0"/>
<proteinExistence type="predicted"/>
<accession>D3VQM0</accession>
<dbReference type="EMBL" id="FP671138">
    <property type="protein sequence ID" value="CBH40615.1"/>
    <property type="molecule type" value="Genomic_DNA"/>
</dbReference>
<gene>
    <name evidence="2" type="ordered locus">MAGa4020</name>
</gene>
<feature type="transmembrane region" description="Helical" evidence="1">
    <location>
        <begin position="33"/>
        <end position="52"/>
    </location>
</feature>
<keyword evidence="1" id="KW-0812">Transmembrane</keyword>
<feature type="transmembrane region" description="Helical" evidence="1">
    <location>
        <begin position="12"/>
        <end position="27"/>
    </location>
</feature>
<reference evidence="3" key="1">
    <citation type="journal article" date="2010" name="BMC Genomics">
        <title>Comparative genomic and proteomic analyses of two Mycoplasma agalactiae strains: clues to the macro- and micro-events that are shaping mycoplasma diversity.</title>
        <authorList>
            <person name="Nouvel L.X."/>
            <person name="Sirand-Pugnet P."/>
            <person name="Marenda M.S."/>
            <person name="Sagne E."/>
            <person name="Barbe V."/>
            <person name="Mangenot S."/>
            <person name="Schenowitz C."/>
            <person name="Jacob D."/>
            <person name="Barre A."/>
            <person name="Claverol S."/>
            <person name="Blanchard A."/>
            <person name="Citti C."/>
        </authorList>
    </citation>
    <scope>NUCLEOTIDE SEQUENCE [LARGE SCALE GENOMIC DNA]</scope>
    <source>
        <strain evidence="3">5632</strain>
    </source>
</reference>
<protein>
    <submittedName>
        <fullName evidence="2">Uncharacterized protein</fullName>
    </submittedName>
</protein>
<sequence>MAKWGDRTTIGIYVYSFFIYIYIKHFGKLEMCAIIKLFWIRTTLAVWFVLALPTIRDGEMKRSNHYRHLCL</sequence>
<evidence type="ECO:0000256" key="1">
    <source>
        <dbReference type="SAM" id="Phobius"/>
    </source>
</evidence>
<evidence type="ECO:0000313" key="2">
    <source>
        <dbReference type="EMBL" id="CBH40615.1"/>
    </source>
</evidence>
<dbReference type="KEGG" id="mal:MAGa4020"/>
<evidence type="ECO:0000313" key="3">
    <source>
        <dbReference type="Proteomes" id="UP000006902"/>
    </source>
</evidence>